<dbReference type="Proteomes" id="UP000654345">
    <property type="component" value="Unassembled WGS sequence"/>
</dbReference>
<proteinExistence type="predicted"/>
<evidence type="ECO:0000313" key="2">
    <source>
        <dbReference type="Proteomes" id="UP000654345"/>
    </source>
</evidence>
<evidence type="ECO:0000313" key="1">
    <source>
        <dbReference type="EMBL" id="GHO53880.1"/>
    </source>
</evidence>
<gene>
    <name evidence="1" type="ORF">KSB_23550</name>
</gene>
<sequence>MEESMLAALQRQQIEIAVGELLLSSDHYMRGSIAERIRHLISHADRTLDITKFSEMAREELADLNLLPPLGEEV</sequence>
<accession>A0ABQ3UMG1</accession>
<keyword evidence="2" id="KW-1185">Reference proteome</keyword>
<dbReference type="EMBL" id="BNJG01000001">
    <property type="protein sequence ID" value="GHO53880.1"/>
    <property type="molecule type" value="Genomic_DNA"/>
</dbReference>
<organism evidence="1 2">
    <name type="scientific">Ktedonobacter robiniae</name>
    <dbReference type="NCBI Taxonomy" id="2778365"/>
    <lineage>
        <taxon>Bacteria</taxon>
        <taxon>Bacillati</taxon>
        <taxon>Chloroflexota</taxon>
        <taxon>Ktedonobacteria</taxon>
        <taxon>Ktedonobacterales</taxon>
        <taxon>Ktedonobacteraceae</taxon>
        <taxon>Ktedonobacter</taxon>
    </lineage>
</organism>
<comment type="caution">
    <text evidence="1">The sequence shown here is derived from an EMBL/GenBank/DDBJ whole genome shotgun (WGS) entry which is preliminary data.</text>
</comment>
<reference evidence="1 2" key="1">
    <citation type="journal article" date="2021" name="Int. J. Syst. Evol. Microbiol.">
        <title>Reticulibacter mediterranei gen. nov., sp. nov., within the new family Reticulibacteraceae fam. nov., and Ktedonospora formicarum gen. nov., sp. nov., Ktedonobacter robiniae sp. nov., Dictyobacter formicarum sp. nov. and Dictyobacter arantiisoli sp. nov., belonging to the class Ktedonobacteria.</title>
        <authorList>
            <person name="Yabe S."/>
            <person name="Zheng Y."/>
            <person name="Wang C.M."/>
            <person name="Sakai Y."/>
            <person name="Abe K."/>
            <person name="Yokota A."/>
            <person name="Donadio S."/>
            <person name="Cavaletti L."/>
            <person name="Monciardini P."/>
        </authorList>
    </citation>
    <scope>NUCLEOTIDE SEQUENCE [LARGE SCALE GENOMIC DNA]</scope>
    <source>
        <strain evidence="1 2">SOSP1-30</strain>
    </source>
</reference>
<protein>
    <submittedName>
        <fullName evidence="1">Uncharacterized protein</fullName>
    </submittedName>
</protein>
<name>A0ABQ3UMG1_9CHLR</name>
<dbReference type="RefSeq" id="WP_201370652.1">
    <property type="nucleotide sequence ID" value="NZ_BNJG01000001.1"/>
</dbReference>